<protein>
    <recommendedName>
        <fullName evidence="1">Calcineurin-like phosphoesterase domain-containing protein</fullName>
    </recommendedName>
</protein>
<evidence type="ECO:0000313" key="3">
    <source>
        <dbReference type="Proteomes" id="UP000014680"/>
    </source>
</evidence>
<dbReference type="PANTHER" id="PTHR37844">
    <property type="entry name" value="SER/THR PROTEIN PHOSPHATASE SUPERFAMILY (AFU_ORTHOLOGUE AFUA_1G14840)"/>
    <property type="match status" value="1"/>
</dbReference>
<gene>
    <name evidence="2" type="ORF">EIN_039580</name>
</gene>
<dbReference type="VEuPathDB" id="AmoebaDB:EIN_039580"/>
<keyword evidence="3" id="KW-1185">Reference proteome</keyword>
<dbReference type="KEGG" id="eiv:EIN_039580"/>
<name>A0A0A1TWG2_ENTIV</name>
<reference evidence="2 3" key="1">
    <citation type="submission" date="2012-10" db="EMBL/GenBank/DDBJ databases">
        <authorList>
            <person name="Zafar N."/>
            <person name="Inman J."/>
            <person name="Hall N."/>
            <person name="Lorenzi H."/>
            <person name="Caler E."/>
        </authorList>
    </citation>
    <scope>NUCLEOTIDE SEQUENCE [LARGE SCALE GENOMIC DNA]</scope>
    <source>
        <strain evidence="2 3">IP1</strain>
    </source>
</reference>
<evidence type="ECO:0000259" key="1">
    <source>
        <dbReference type="Pfam" id="PF00149"/>
    </source>
</evidence>
<organism evidence="2 3">
    <name type="scientific">Entamoeba invadens IP1</name>
    <dbReference type="NCBI Taxonomy" id="370355"/>
    <lineage>
        <taxon>Eukaryota</taxon>
        <taxon>Amoebozoa</taxon>
        <taxon>Evosea</taxon>
        <taxon>Archamoebae</taxon>
        <taxon>Mastigamoebida</taxon>
        <taxon>Entamoebidae</taxon>
        <taxon>Entamoeba</taxon>
    </lineage>
</organism>
<dbReference type="OrthoDB" id="550558at2759"/>
<dbReference type="InterPro" id="IPR004843">
    <property type="entry name" value="Calcineurin-like_PHP"/>
</dbReference>
<dbReference type="PANTHER" id="PTHR37844:SF1">
    <property type="entry name" value="CALCINEURIN-LIKE PHOSPHOESTERASE DOMAIN-CONTAINING PROTEIN"/>
    <property type="match status" value="1"/>
</dbReference>
<sequence>MECFQYASDLHQELTKNYLFLKKTPIIKSADYLILAGDISLFSKYPKTDLFEWCSKNYKETFVVPGNHEYYDGSFVDDTYFINNKLFPNVTVVNNISVIINNTQLFFTTLWSDIDKQYESTCKQYLNDFYKIKWFNPIQPILITKQPELKNYGQVPYRTVFSVCKNWLEHELLKSTAQYKVVVTHHCPIVDLTVYNKKDPMTTCFNVDMTYLMDKVKIDYWIYGHTHTNLNDYIYNGCVVTSNQLGYVHCLEADTFSRTKYNPGLIHIKYFGIIGFNSTFFKKIILNDF</sequence>
<evidence type="ECO:0000313" key="2">
    <source>
        <dbReference type="EMBL" id="ELP85474.1"/>
    </source>
</evidence>
<dbReference type="Proteomes" id="UP000014680">
    <property type="component" value="Unassembled WGS sequence"/>
</dbReference>
<accession>A0A0A1TWG2</accession>
<dbReference type="RefSeq" id="XP_004184820.1">
    <property type="nucleotide sequence ID" value="XM_004184772.1"/>
</dbReference>
<dbReference type="Pfam" id="PF00149">
    <property type="entry name" value="Metallophos"/>
    <property type="match status" value="1"/>
</dbReference>
<feature type="domain" description="Calcineurin-like phosphoesterase" evidence="1">
    <location>
        <begin position="8"/>
        <end position="228"/>
    </location>
</feature>
<dbReference type="GO" id="GO:0016787">
    <property type="term" value="F:hydrolase activity"/>
    <property type="evidence" value="ECO:0007669"/>
    <property type="project" value="InterPro"/>
</dbReference>
<dbReference type="GeneID" id="14884450"/>
<dbReference type="SUPFAM" id="SSF56300">
    <property type="entry name" value="Metallo-dependent phosphatases"/>
    <property type="match status" value="1"/>
</dbReference>
<dbReference type="EMBL" id="KB207071">
    <property type="protein sequence ID" value="ELP85474.1"/>
    <property type="molecule type" value="Genomic_DNA"/>
</dbReference>
<dbReference type="AlphaFoldDB" id="A0A0A1TWG2"/>
<dbReference type="Gene3D" id="3.60.21.10">
    <property type="match status" value="1"/>
</dbReference>
<dbReference type="InterPro" id="IPR029052">
    <property type="entry name" value="Metallo-depent_PP-like"/>
</dbReference>
<proteinExistence type="predicted"/>